<feature type="domain" description="C2 tensin-type" evidence="6">
    <location>
        <begin position="199"/>
        <end position="337"/>
    </location>
</feature>
<feature type="compositionally biased region" description="Polar residues" evidence="5">
    <location>
        <begin position="447"/>
        <end position="470"/>
    </location>
</feature>
<dbReference type="SUPFAM" id="SSF49562">
    <property type="entry name" value="C2 domain (Calcium/lipid-binding domain, CaLB)"/>
    <property type="match status" value="1"/>
</dbReference>
<evidence type="ECO:0000256" key="5">
    <source>
        <dbReference type="SAM" id="MobiDB-lite"/>
    </source>
</evidence>
<dbReference type="GO" id="GO:0004721">
    <property type="term" value="F:phosphoprotein phosphatase activity"/>
    <property type="evidence" value="ECO:0007669"/>
    <property type="project" value="UniProtKB-KW"/>
</dbReference>
<feature type="compositionally biased region" description="Pro residues" evidence="5">
    <location>
        <begin position="638"/>
        <end position="648"/>
    </location>
</feature>
<dbReference type="EMBL" id="CP136890">
    <property type="protein sequence ID" value="WOK95062.1"/>
    <property type="molecule type" value="Genomic_DNA"/>
</dbReference>
<dbReference type="InterPro" id="IPR029021">
    <property type="entry name" value="Prot-tyrosine_phosphatase-like"/>
</dbReference>
<keyword evidence="9" id="KW-1185">Reference proteome</keyword>
<gene>
    <name evidence="8" type="ORF">Cni_G03769</name>
</gene>
<dbReference type="SUPFAM" id="SSF52799">
    <property type="entry name" value="(Phosphotyrosine protein) phosphatases II"/>
    <property type="match status" value="1"/>
</dbReference>
<accession>A0AAQ3Q3V3</accession>
<evidence type="ECO:0000256" key="1">
    <source>
        <dbReference type="ARBA" id="ARBA00006468"/>
    </source>
</evidence>
<evidence type="ECO:0000313" key="8">
    <source>
        <dbReference type="EMBL" id="WOK95062.1"/>
    </source>
</evidence>
<feature type="compositionally biased region" description="Pro residues" evidence="5">
    <location>
        <begin position="805"/>
        <end position="814"/>
    </location>
</feature>
<protein>
    <recommendedName>
        <fullName evidence="3">Formin-like protein</fullName>
    </recommendedName>
</protein>
<dbReference type="Gene3D" id="3.90.190.10">
    <property type="entry name" value="Protein tyrosine phosphatase superfamily"/>
    <property type="match status" value="1"/>
</dbReference>
<keyword evidence="2" id="KW-0378">Hydrolase</keyword>
<feature type="region of interest" description="Disordered" evidence="5">
    <location>
        <begin position="430"/>
        <end position="470"/>
    </location>
</feature>
<evidence type="ECO:0000259" key="6">
    <source>
        <dbReference type="PROSITE" id="PS51182"/>
    </source>
</evidence>
<evidence type="ECO:0000256" key="2">
    <source>
        <dbReference type="ARBA" id="ARBA00022912"/>
    </source>
</evidence>
<feature type="compositionally biased region" description="Polar residues" evidence="5">
    <location>
        <begin position="695"/>
        <end position="710"/>
    </location>
</feature>
<comment type="similarity">
    <text evidence="1">Belongs to the formin-like family. Class-II subfamily.</text>
</comment>
<dbReference type="PANTHER" id="PTHR45733:SF8">
    <property type="entry name" value="FORMIN-J"/>
    <property type="match status" value="1"/>
</dbReference>
<dbReference type="Gene3D" id="2.60.40.1110">
    <property type="match status" value="1"/>
</dbReference>
<feature type="compositionally biased region" description="Pro residues" evidence="5">
    <location>
        <begin position="827"/>
        <end position="838"/>
    </location>
</feature>
<sequence length="1301" mass="142722">MALFRKFFYRKPPDGLLEISERVYVFDCCFTTDASEEDAYKDYIGGIVAQLQDHFPDASFMVFNFREGESQSQISSILSEYDMTVMDYPRQYEGCPLLTMEMIHHFLRSSESWLSLGQQNVLLMHCERGGWPVLAFMLAALLVYRKQYAGEQRTLDMIYKQAPRELLQLLSPLNPLPSQLRYLHYISRRNVGLEWPPLDRALTLDCVILRFIPDFDGVGGCRPIFRIYGQDPFIVDRTPKVLFSTPKKSKLVRFFKQEDCELVKIDIHCHIQGDVVLECICLEEDLEREQMMFRVMFNTAFIRSNILMLDRDAVDILWDAKDRFPREFRVEVLLSEMDAANSLTSLELISGEEKEGLPIEAFAKVKEMFNLDWLEIKPDTAKVLQQIASSKSLQDTMDSVSPLKSEADVILAESSPHVLHEEFLYGELNDKNKKSLPPSPKKYPFSVNRSPDSNAKNNELQGLQIPTQRPSQIKIISQRIPISRSTPAFSSNSAPGPHATVSRYHSAPSALGIMALLDDHTIYDGPEVTHVTKFASSHATSSPSGSPISSESSQRLSSGPPPTLASYPKETSLASAHSPPTPFSSAPPPPAKDTSLAPPPPPPPALPAPSLPAKKASLAPPHAPPPPLSPSESSLPLLPHPPLPPSPPSLTTTSTSASGDTLHKQPSTPNPPCTTIKISIPEAPLPAQKLKASVPHTSLPSLPSHHGNTSHVKDRSDSIPPPPPLPFKGTSSPPASSGLEKSASSPVHVLSGNITSNSVPKPPPPPLMTSLNNHTDLLPWREVASTVGLPPPPPPCPSAAATTSAPPPPPPPQTPKSSSCLTAKSPSSPPVPPPPIPPSSSRSLTDANSSGGKATNCEVIPPPPPGGMSAPSLGGKGRLLRAPNARNMQSARRTNLKPLHWVKVTRAVQGSLWAESQNEFSKAPEFDMSELESLFSAAVPNSDLRGSGSKSGRSGGPKSDKVHLIDLRRANNCEIMLTKVKMPLNDLMSSLLALDDSVLDIDQVDNLIKFCPTKEEMDLLKGYNGDKENLGKCEQYFLELMKVPRVESKLRVFSFKIQFQSQVSELKDNLNIVNSAALEIRSSVKLKRIMQTILSLGNALNQGTARGSAVGFRLDSLLKLTDTRARNNKMTLMHYLCKVIAEKLPELLDFPKDLVSLEAAAKMQLKTLAEEMQAINKGLEKVEQELTASENDGPVSQTFSTTLKEFLVDAEAEVRALTSLYSNVGRNADALALYFGEDPARCPFEQVVSTLLNFVKMFVRAHEENCKQLELEKKKAQKEAENEKARMNSSKKEPPNNVAAK</sequence>
<keyword evidence="4" id="KW-0175">Coiled coil</keyword>
<feature type="compositionally biased region" description="Low complexity" evidence="5">
    <location>
        <begin position="611"/>
        <end position="620"/>
    </location>
</feature>
<feature type="compositionally biased region" description="Basic and acidic residues" evidence="5">
    <location>
        <begin position="1273"/>
        <end position="1294"/>
    </location>
</feature>
<dbReference type="PROSITE" id="PS51182">
    <property type="entry name" value="C2_TENSIN"/>
    <property type="match status" value="1"/>
</dbReference>
<evidence type="ECO:0000256" key="3">
    <source>
        <dbReference type="RuleBase" id="RU361260"/>
    </source>
</evidence>
<dbReference type="SMART" id="SM00498">
    <property type="entry name" value="FH2"/>
    <property type="match status" value="1"/>
</dbReference>
<feature type="compositionally biased region" description="Polar residues" evidence="5">
    <location>
        <begin position="844"/>
        <end position="853"/>
    </location>
</feature>
<evidence type="ECO:0000259" key="7">
    <source>
        <dbReference type="PROSITE" id="PS51444"/>
    </source>
</evidence>
<feature type="region of interest" description="Disordered" evidence="5">
    <location>
        <begin position="1273"/>
        <end position="1301"/>
    </location>
</feature>
<dbReference type="Gene3D" id="1.20.58.2220">
    <property type="entry name" value="Formin, FH2 domain"/>
    <property type="match status" value="1"/>
</dbReference>
<feature type="region of interest" description="Disordered" evidence="5">
    <location>
        <begin position="534"/>
        <end position="879"/>
    </location>
</feature>
<dbReference type="SMART" id="SM01326">
    <property type="entry name" value="PTEN_C2"/>
    <property type="match status" value="1"/>
</dbReference>
<organism evidence="8 9">
    <name type="scientific">Canna indica</name>
    <name type="common">Indian-shot</name>
    <dbReference type="NCBI Taxonomy" id="4628"/>
    <lineage>
        <taxon>Eukaryota</taxon>
        <taxon>Viridiplantae</taxon>
        <taxon>Streptophyta</taxon>
        <taxon>Embryophyta</taxon>
        <taxon>Tracheophyta</taxon>
        <taxon>Spermatophyta</taxon>
        <taxon>Magnoliopsida</taxon>
        <taxon>Liliopsida</taxon>
        <taxon>Zingiberales</taxon>
        <taxon>Cannaceae</taxon>
        <taxon>Canna</taxon>
    </lineage>
</organism>
<evidence type="ECO:0000256" key="4">
    <source>
        <dbReference type="SAM" id="Coils"/>
    </source>
</evidence>
<dbReference type="InterPro" id="IPR042201">
    <property type="entry name" value="FH2_Formin_sf"/>
</dbReference>
<dbReference type="InterPro" id="IPR035892">
    <property type="entry name" value="C2_domain_sf"/>
</dbReference>
<feature type="compositionally biased region" description="Low complexity" evidence="5">
    <location>
        <begin position="649"/>
        <end position="658"/>
    </location>
</feature>
<dbReference type="PROSITE" id="PS51444">
    <property type="entry name" value="FH2"/>
    <property type="match status" value="1"/>
</dbReference>
<feature type="compositionally biased region" description="Low complexity" evidence="5">
    <location>
        <begin position="536"/>
        <end position="553"/>
    </location>
</feature>
<keyword evidence="2" id="KW-0904">Protein phosphatase</keyword>
<dbReference type="InterPro" id="IPR014020">
    <property type="entry name" value="Tensin_C2-dom"/>
</dbReference>
<name>A0AAQ3Q3V3_9LILI</name>
<feature type="region of interest" description="Disordered" evidence="5">
    <location>
        <begin position="942"/>
        <end position="961"/>
    </location>
</feature>
<dbReference type="PANTHER" id="PTHR45733">
    <property type="entry name" value="FORMIN-J"/>
    <property type="match status" value="1"/>
</dbReference>
<dbReference type="Proteomes" id="UP001327560">
    <property type="component" value="Chromosome 1"/>
</dbReference>
<dbReference type="SUPFAM" id="SSF101447">
    <property type="entry name" value="Formin homology 2 domain (FH2 domain)"/>
    <property type="match status" value="1"/>
</dbReference>
<dbReference type="InterPro" id="IPR015425">
    <property type="entry name" value="FH2_Formin"/>
</dbReference>
<dbReference type="Pfam" id="PF10409">
    <property type="entry name" value="PTEN_C2"/>
    <property type="match status" value="1"/>
</dbReference>
<feature type="coiled-coil region" evidence="4">
    <location>
        <begin position="1165"/>
        <end position="1192"/>
    </location>
</feature>
<reference evidence="8 9" key="1">
    <citation type="submission" date="2023-10" db="EMBL/GenBank/DDBJ databases">
        <title>Chromosome-scale genome assembly provides insights into flower coloration mechanisms of Canna indica.</title>
        <authorList>
            <person name="Li C."/>
        </authorList>
    </citation>
    <scope>NUCLEOTIDE SEQUENCE [LARGE SCALE GENOMIC DNA]</scope>
    <source>
        <tissue evidence="8">Flower</tissue>
    </source>
</reference>
<evidence type="ECO:0000313" key="9">
    <source>
        <dbReference type="Proteomes" id="UP001327560"/>
    </source>
</evidence>
<dbReference type="Pfam" id="PF02181">
    <property type="entry name" value="FH2"/>
    <property type="match status" value="1"/>
</dbReference>
<feature type="domain" description="FH2" evidence="7">
    <location>
        <begin position="886"/>
        <end position="1284"/>
    </location>
</feature>
<feature type="compositionally biased region" description="Pro residues" evidence="5">
    <location>
        <begin position="579"/>
        <end position="610"/>
    </location>
</feature>
<proteinExistence type="inferred from homology"/>
<dbReference type="InterPro" id="IPR051144">
    <property type="entry name" value="Formin_homology_domain"/>
</dbReference>